<evidence type="ECO:0000313" key="1">
    <source>
        <dbReference type="EMBL" id="SJM29787.1"/>
    </source>
</evidence>
<proteinExistence type="predicted"/>
<keyword evidence="2" id="KW-1185">Reference proteome</keyword>
<accession>A0A2P9AF89</accession>
<protein>
    <submittedName>
        <fullName evidence="1">Uncharacterized protein</fullName>
    </submittedName>
</protein>
<dbReference type="Proteomes" id="UP000245698">
    <property type="component" value="Unassembled WGS sequence"/>
</dbReference>
<dbReference type="EMBL" id="FUIG01000013">
    <property type="protein sequence ID" value="SJM29787.1"/>
    <property type="molecule type" value="Genomic_DNA"/>
</dbReference>
<organism evidence="1 2">
    <name type="scientific">Mesorhizobium delmotii</name>
    <dbReference type="NCBI Taxonomy" id="1631247"/>
    <lineage>
        <taxon>Bacteria</taxon>
        <taxon>Pseudomonadati</taxon>
        <taxon>Pseudomonadota</taxon>
        <taxon>Alphaproteobacteria</taxon>
        <taxon>Hyphomicrobiales</taxon>
        <taxon>Phyllobacteriaceae</taxon>
        <taxon>Mesorhizobium</taxon>
    </lineage>
</organism>
<name>A0A2P9AF89_9HYPH</name>
<evidence type="ECO:0000313" key="2">
    <source>
        <dbReference type="Proteomes" id="UP000245698"/>
    </source>
</evidence>
<reference evidence="2" key="1">
    <citation type="submission" date="2016-12" db="EMBL/GenBank/DDBJ databases">
        <authorList>
            <person name="Brunel B."/>
        </authorList>
    </citation>
    <scope>NUCLEOTIDE SEQUENCE [LARGE SCALE GENOMIC DNA]</scope>
</reference>
<dbReference type="AlphaFoldDB" id="A0A2P9AF89"/>
<gene>
    <name evidence="1" type="ORF">BQ8482_111717</name>
</gene>
<sequence>MNMIGMSARPTAVVRSLLLKVNNGHGLPLGGKGPSGRV</sequence>